<reference evidence="6" key="1">
    <citation type="submission" date="2023-08" db="EMBL/GenBank/DDBJ databases">
        <title>Reference Genome Resource for the Citrus Pathogen Phytophthora citrophthora.</title>
        <authorList>
            <person name="Moller H."/>
            <person name="Coetzee B."/>
            <person name="Rose L.J."/>
            <person name="Van Niekerk J.M."/>
        </authorList>
    </citation>
    <scope>NUCLEOTIDE SEQUENCE</scope>
    <source>
        <strain evidence="6">STE-U-9442</strain>
    </source>
</reference>
<dbReference type="Pfam" id="PF07989">
    <property type="entry name" value="Cnn_1N"/>
    <property type="match status" value="2"/>
</dbReference>
<feature type="compositionally biased region" description="Basic and acidic residues" evidence="4">
    <location>
        <begin position="899"/>
        <end position="915"/>
    </location>
</feature>
<evidence type="ECO:0000256" key="3">
    <source>
        <dbReference type="SAM" id="Coils"/>
    </source>
</evidence>
<evidence type="ECO:0000256" key="1">
    <source>
        <dbReference type="ARBA" id="ARBA00004496"/>
    </source>
</evidence>
<feature type="region of interest" description="Disordered" evidence="4">
    <location>
        <begin position="68"/>
        <end position="115"/>
    </location>
</feature>
<feature type="compositionally biased region" description="Basic and acidic residues" evidence="4">
    <location>
        <begin position="279"/>
        <end position="295"/>
    </location>
</feature>
<protein>
    <recommendedName>
        <fullName evidence="5">Centrosomin N-terminal motif 1 domain-containing protein</fullName>
    </recommendedName>
</protein>
<feature type="region of interest" description="Disordered" evidence="4">
    <location>
        <begin position="1168"/>
        <end position="1207"/>
    </location>
</feature>
<evidence type="ECO:0000313" key="7">
    <source>
        <dbReference type="Proteomes" id="UP001259832"/>
    </source>
</evidence>
<accession>A0AAD9GYR4</accession>
<feature type="domain" description="Centrosomin N-terminal motif 1" evidence="5">
    <location>
        <begin position="1244"/>
        <end position="1304"/>
    </location>
</feature>
<feature type="coiled-coil region" evidence="3">
    <location>
        <begin position="856"/>
        <end position="890"/>
    </location>
</feature>
<feature type="region of interest" description="Disordered" evidence="4">
    <location>
        <begin position="279"/>
        <end position="299"/>
    </location>
</feature>
<dbReference type="EMBL" id="JASMQC010000003">
    <property type="protein sequence ID" value="KAK1946501.1"/>
    <property type="molecule type" value="Genomic_DNA"/>
</dbReference>
<feature type="region of interest" description="Disordered" evidence="4">
    <location>
        <begin position="823"/>
        <end position="845"/>
    </location>
</feature>
<evidence type="ECO:0000256" key="4">
    <source>
        <dbReference type="SAM" id="MobiDB-lite"/>
    </source>
</evidence>
<feature type="domain" description="Centrosomin N-terminal motif 1" evidence="5">
    <location>
        <begin position="115"/>
        <end position="189"/>
    </location>
</feature>
<dbReference type="Proteomes" id="UP001259832">
    <property type="component" value="Unassembled WGS sequence"/>
</dbReference>
<feature type="coiled-coil region" evidence="3">
    <location>
        <begin position="1244"/>
        <end position="1271"/>
    </location>
</feature>
<feature type="region of interest" description="Disordered" evidence="4">
    <location>
        <begin position="654"/>
        <end position="673"/>
    </location>
</feature>
<feature type="coiled-coil region" evidence="3">
    <location>
        <begin position="350"/>
        <end position="433"/>
    </location>
</feature>
<evidence type="ECO:0000313" key="6">
    <source>
        <dbReference type="EMBL" id="KAK1946501.1"/>
    </source>
</evidence>
<dbReference type="InterPro" id="IPR012943">
    <property type="entry name" value="Cnn_1N"/>
</dbReference>
<evidence type="ECO:0000256" key="2">
    <source>
        <dbReference type="ARBA" id="ARBA00022490"/>
    </source>
</evidence>
<proteinExistence type="predicted"/>
<dbReference type="GO" id="GO:0005815">
    <property type="term" value="C:microtubule organizing center"/>
    <property type="evidence" value="ECO:0007669"/>
    <property type="project" value="InterPro"/>
</dbReference>
<feature type="compositionally biased region" description="Basic and acidic residues" evidence="4">
    <location>
        <begin position="654"/>
        <end position="665"/>
    </location>
</feature>
<keyword evidence="7" id="KW-1185">Reference proteome</keyword>
<organism evidence="6 7">
    <name type="scientific">Phytophthora citrophthora</name>
    <dbReference type="NCBI Taxonomy" id="4793"/>
    <lineage>
        <taxon>Eukaryota</taxon>
        <taxon>Sar</taxon>
        <taxon>Stramenopiles</taxon>
        <taxon>Oomycota</taxon>
        <taxon>Peronosporomycetes</taxon>
        <taxon>Peronosporales</taxon>
        <taxon>Peronosporaceae</taxon>
        <taxon>Phytophthora</taxon>
    </lineage>
</organism>
<sequence>MNPRTHCPSNLHQTKEETNKRITFVFSLTRLSLFGLTFSPSLVRHHSKYPYKLSYVIQANRARNPKRLQIAETSPKSHHLKYRRSSSLMETPHRPRGEGDGGTPMTPTRDNSTLLREQEAERERLRMDNFNQALRINFLEERLLRMKQGTDFASEDLESELAQLRITLEERDHELRQRNFSMIRATEAIDMLNAQLHEAQAAAARAREEAQREAEDQLQHHLEERGGVDAETAEKWREELDSALHSEQQSQLKAQQLEQDLQRQKEAVDALTTQLQELQDARTRDQREMELRSQREQQTMQQVEMNNVKMSAEADHWKAASKQREEQITALQMQLEATGQEKQAQDVRYQAKLKRMEEQVQHQMEQLQRESENYRTEHTRLLTDREKTHFEKERLSMENESIKQERARLQAEIERMTKERQQLAGESERLRLQNVTLTAANEEMTKSLDSFKAEREVSLGTIHQLESELHQRRKMENEHELTIRTLESRLEHAEAEARRMKDQCDLAESRCQQTSNERLLALEKDRQAMEEDNRRLRTELAGFQVDLEAMERKFQDSEARFSDEAANTQEQRQHLLSYEQEVERLSAQLREYQNQLAGCEDELTRRANRVQELERQLTEAVAASSSSSSVARELQTEWQNQFTAARNSLERQLDEERRRANEAERTASALKTDSLSAQRDLEAVEMELRSLLSGHSLALSDQPALSLMREVISALKDEFQTETTAMQTRWKQQTSLLNSKLERLSTQLRSSQGKLDVLQRSAVHSKDAKQSLEKNWSLRYEELRLEKEEERQSLEEEIFYFQSKAEEAEEAFSKAASDLETLKRSQKDSHEDELDDLQRSPVHSKDVMQSLEKDWSLRYEKLRLEKEEERRSLEEEISYFQSKAAEAEEALSKTVSDLETMKRSQNDSHEDDYHGLKESNRLLFEEVQERRRSADHARKQYMQAVRENKELLKAIEMYKDAIAGRDKDIEKYKSAVMKYAQQLKRRVEFGEVKHTLLEQLEQTQYMISETYKRWEDSPIVRGPIVNSSGRVESYEAAILQLDEYIGRMQLVSERWSEFMTQSQELQQRYGDAWKSAARGFDRTKDQPRWVDDVERKCSRLLSEAVRVSETMRDVVNNIAGVLQKERGEKKRIEKERAIAVDNNASVKRRENPSSKWSPLDADFFEHQNTPRSQSASQPQLESPVKQNGLNTQRRNSKTSTSTHRSVNALYRSSLSSLGRVGLKVQDLEKEIRKGGDDGMPYRALRDQEAEYSRLQQENFNHKMRIDFLEEQLIRLNNGEKVFGSADLQTEVIQLRLKLEERLVQVLVQRREHQAQELQLALGLEKEKVEKLSKQIEYGQENYMREMNIAEITKQRYQEICEYQKKENNKFREELVHVRRMMKSKEELVETLRVKVASIRHSKEEQAKKHSATLSRLCDECSRVRVKEEQARAIWHATYTKLERNWITRNKELMEEIRNLKRYSDQ</sequence>
<feature type="compositionally biased region" description="Basic and acidic residues" evidence="4">
    <location>
        <begin position="205"/>
        <end position="231"/>
    </location>
</feature>
<evidence type="ECO:0000259" key="5">
    <source>
        <dbReference type="Pfam" id="PF07989"/>
    </source>
</evidence>
<feature type="region of interest" description="Disordered" evidence="4">
    <location>
        <begin position="893"/>
        <end position="915"/>
    </location>
</feature>
<keyword evidence="2" id="KW-0963">Cytoplasm</keyword>
<gene>
    <name evidence="6" type="ORF">P3T76_002054</name>
</gene>
<name>A0AAD9GYR4_9STRA</name>
<feature type="compositionally biased region" description="Polar residues" evidence="4">
    <location>
        <begin position="1168"/>
        <end position="1205"/>
    </location>
</feature>
<feature type="region of interest" description="Disordered" evidence="4">
    <location>
        <begin position="200"/>
        <end position="231"/>
    </location>
</feature>
<dbReference type="GO" id="GO:0005737">
    <property type="term" value="C:cytoplasm"/>
    <property type="evidence" value="ECO:0007669"/>
    <property type="project" value="UniProtKB-SubCell"/>
</dbReference>
<keyword evidence="3" id="KW-0175">Coiled coil</keyword>
<comment type="caution">
    <text evidence="6">The sequence shown here is derived from an EMBL/GenBank/DDBJ whole genome shotgun (WGS) entry which is preliminary data.</text>
</comment>
<feature type="coiled-coil region" evidence="3">
    <location>
        <begin position="934"/>
        <end position="961"/>
    </location>
</feature>
<comment type="subcellular location">
    <subcellularLocation>
        <location evidence="1">Cytoplasm</location>
    </subcellularLocation>
</comment>